<dbReference type="Gene3D" id="3.30.300.20">
    <property type="match status" value="1"/>
</dbReference>
<keyword evidence="6" id="KW-0547">Nucleotide-binding</keyword>
<reference evidence="13 14" key="1">
    <citation type="journal article" date="2020" name="Fungal Divers.">
        <title>Resolving the Mortierellaceae phylogeny through synthesis of multi-gene phylogenetics and phylogenomics.</title>
        <authorList>
            <person name="Vandepol N."/>
            <person name="Liber J."/>
            <person name="Desiro A."/>
            <person name="Na H."/>
            <person name="Kennedy M."/>
            <person name="Barry K."/>
            <person name="Grigoriev I.V."/>
            <person name="Miller A.N."/>
            <person name="O'Donnell K."/>
            <person name="Stajich J.E."/>
            <person name="Bonito G."/>
        </authorList>
    </citation>
    <scope>NUCLEOTIDE SEQUENCE [LARGE SCALE GENOMIC DNA]</scope>
    <source>
        <strain evidence="13 14">AD045</strain>
    </source>
</reference>
<evidence type="ECO:0000259" key="12">
    <source>
        <dbReference type="PROSITE" id="PS51712"/>
    </source>
</evidence>
<comment type="caution">
    <text evidence="13">The sequence shown here is derived from an EMBL/GenBank/DDBJ whole genome shotgun (WGS) entry which is preliminary data.</text>
</comment>
<dbReference type="InterPro" id="IPR006073">
    <property type="entry name" value="GTP-bd"/>
</dbReference>
<dbReference type="Pfam" id="PF14714">
    <property type="entry name" value="KH_dom-like"/>
    <property type="match status" value="1"/>
</dbReference>
<accession>A0ABQ7KDT3</accession>
<evidence type="ECO:0000313" key="13">
    <source>
        <dbReference type="EMBL" id="KAG0297254.1"/>
    </source>
</evidence>
<dbReference type="InterPro" id="IPR031166">
    <property type="entry name" value="G_ENGA"/>
</dbReference>
<dbReference type="SUPFAM" id="SSF52540">
    <property type="entry name" value="P-loop containing nucleoside triphosphate hydrolases"/>
    <property type="match status" value="2"/>
</dbReference>
<dbReference type="InterPro" id="IPR018391">
    <property type="entry name" value="PQQ_b-propeller_rpt"/>
</dbReference>
<gene>
    <name evidence="13" type="ORF">BGZ96_007154</name>
</gene>
<evidence type="ECO:0000256" key="10">
    <source>
        <dbReference type="ARBA" id="ARBA00032345"/>
    </source>
</evidence>
<dbReference type="InterPro" id="IPR015946">
    <property type="entry name" value="KH_dom-like_a/b"/>
</dbReference>
<dbReference type="NCBIfam" id="TIGR03300">
    <property type="entry name" value="assembly_YfgL"/>
    <property type="match status" value="1"/>
</dbReference>
<keyword evidence="14" id="KW-1185">Reference proteome</keyword>
<feature type="domain" description="EngA-type G" evidence="12">
    <location>
        <begin position="497"/>
        <end position="661"/>
    </location>
</feature>
<dbReference type="CDD" id="cd01894">
    <property type="entry name" value="EngA1"/>
    <property type="match status" value="1"/>
</dbReference>
<dbReference type="PANTHER" id="PTHR43834">
    <property type="entry name" value="GTPASE DER"/>
    <property type="match status" value="1"/>
</dbReference>
<evidence type="ECO:0000256" key="8">
    <source>
        <dbReference type="ARBA" id="ARBA00023136"/>
    </source>
</evidence>
<dbReference type="Gene3D" id="2.130.10.10">
    <property type="entry name" value="YVTN repeat-like/Quinoprotein amine dehydrogenase"/>
    <property type="match status" value="1"/>
</dbReference>
<proteinExistence type="inferred from homology"/>
<dbReference type="InterPro" id="IPR018704">
    <property type="entry name" value="SecYEG/CpoB_TPR"/>
</dbReference>
<feature type="domain" description="EngA-type G" evidence="12">
    <location>
        <begin position="674"/>
        <end position="847"/>
    </location>
</feature>
<dbReference type="EMBL" id="JAAAIM010000036">
    <property type="protein sequence ID" value="KAG0297254.1"/>
    <property type="molecule type" value="Genomic_DNA"/>
</dbReference>
<sequence>MKTWWTRWGNTLIRSLTILLLVGASWSGWNYWQSRQAAQAAVLYEQLQQVAQASAQEFDKERLARILSDMQSKFKHTPYAQMSALISAKAFYQAADSAAAKTQLQWVIEHARDTEYQHLARLRLASILLDEKAYDQGLSLLAQPPMDTFKALYADRRGDLLAAQGKRDDARQAYQDALQWLATDNANNGPDLRRVPTPLADISPVLGVEQIWTANVGKGGRYLFQPIAFDDVVYAAGANGTVAKFDAGSGQTLWRTKLDTDLSAGVGSDGTVAAVASLNGTVSLLDANGKLLWQAKANGEILTSPLVGQGKVLVRTTDSRIIAFDLQTGEQKWVFYNRAPLLNLRTSAEMIFAGRDAFLAGFPDGSLAAINLSNGAPYWQTPVAYPRGVTEVERLNDVAGAPTLVGDQTCAVTFQGSLGCFNVHNGQPLWEQPFSSYHGIAQDQGALVASDDWSVISLYDAANGKQLWQNAKLKSRGLGTPIIAGQTIAVGDYRGFPVIALVGRPNVGKSTLFNRLTRSRDALVANLPGLTRDRHYGEGRLGERPYLVVDTGGFEPVVKEGIVHQMARQTQQAIDEADVVVFIVDARQGMTPQDSLIADHLRKTGRPLSLVVNKAEGMKHSAVVADFYELGLGEPCAISSAHGEGVRDMIEHALELAYAGRADETEADNAAHGVKIAIVGRPNVGKSTLVNTLLGEERVIAFDMPGTTRDSIYIDFERQGRPYTLIDTAGLRRRGKVFEAVEKFSVVKTLQAISDANVVVLLLDAGQDISEQDAHIAGFVIEQGRALVVGVNKWDGLDAHTRERFKTELTRQLQFLDFAKFHFISATKKIGIDPLVHSVDDAYAAAMADLPTPKLTRALIEAVEFQQPRRKGPVRPKLRYAHQGGQNPPIIIIHGNALDAITDSYRRYLERRFRETFALTGTPLRVEFRSGRNPYVDRK</sequence>
<evidence type="ECO:0000256" key="1">
    <source>
        <dbReference type="ARBA" id="ARBA00008279"/>
    </source>
</evidence>
<evidence type="ECO:0000256" key="4">
    <source>
        <dbReference type="ARBA" id="ARBA00022729"/>
    </source>
</evidence>
<dbReference type="SUPFAM" id="SSF48452">
    <property type="entry name" value="TPR-like"/>
    <property type="match status" value="1"/>
</dbReference>
<dbReference type="HAMAP" id="MF_00195">
    <property type="entry name" value="GTPase_Der"/>
    <property type="match status" value="1"/>
</dbReference>
<evidence type="ECO:0000256" key="3">
    <source>
        <dbReference type="ARBA" id="ARBA00022517"/>
    </source>
</evidence>
<keyword evidence="5" id="KW-0677">Repeat</keyword>
<evidence type="ECO:0000256" key="9">
    <source>
        <dbReference type="ARBA" id="ARBA00023237"/>
    </source>
</evidence>
<dbReference type="Pfam" id="PF09976">
    <property type="entry name" value="TPR_21"/>
    <property type="match status" value="1"/>
</dbReference>
<keyword evidence="3" id="KW-0690">Ribosome biogenesis</keyword>
<dbReference type="NCBIfam" id="TIGR00231">
    <property type="entry name" value="small_GTP"/>
    <property type="match status" value="2"/>
</dbReference>
<dbReference type="PROSITE" id="PS51712">
    <property type="entry name" value="G_ENGA"/>
    <property type="match status" value="2"/>
</dbReference>
<feature type="transmembrane region" description="Helical" evidence="11">
    <location>
        <begin position="12"/>
        <end position="32"/>
    </location>
</feature>
<evidence type="ECO:0000256" key="6">
    <source>
        <dbReference type="ARBA" id="ARBA00022741"/>
    </source>
</evidence>
<comment type="similarity">
    <text evidence="1">Belongs to the TRAFAC class TrmE-Era-EngA-EngB-Septin-like GTPase superfamily. EngA (Der) GTPase family.</text>
</comment>
<dbReference type="InterPro" id="IPR017687">
    <property type="entry name" value="BamB"/>
</dbReference>
<dbReference type="PANTHER" id="PTHR43834:SF6">
    <property type="entry name" value="GTPASE DER"/>
    <property type="match status" value="1"/>
</dbReference>
<keyword evidence="8 11" id="KW-0472">Membrane</keyword>
<evidence type="ECO:0000256" key="2">
    <source>
        <dbReference type="ARBA" id="ARBA00020953"/>
    </source>
</evidence>
<dbReference type="InterPro" id="IPR016484">
    <property type="entry name" value="GTPase_Der"/>
</dbReference>
<dbReference type="InterPro" id="IPR011047">
    <property type="entry name" value="Quinoprotein_ADH-like_sf"/>
</dbReference>
<evidence type="ECO:0000313" key="14">
    <source>
        <dbReference type="Proteomes" id="UP001194696"/>
    </source>
</evidence>
<name>A0ABQ7KDT3_9FUNG</name>
<keyword evidence="7" id="KW-0342">GTP-binding</keyword>
<dbReference type="InterPro" id="IPR015943">
    <property type="entry name" value="WD40/YVTN_repeat-like_dom_sf"/>
</dbReference>
<dbReference type="InterPro" id="IPR005225">
    <property type="entry name" value="Small_GTP-bd"/>
</dbReference>
<keyword evidence="11" id="KW-1133">Transmembrane helix</keyword>
<dbReference type="InterPro" id="IPR027417">
    <property type="entry name" value="P-loop_NTPase"/>
</dbReference>
<dbReference type="InterPro" id="IPR011990">
    <property type="entry name" value="TPR-like_helical_dom_sf"/>
</dbReference>
<keyword evidence="11" id="KW-0812">Transmembrane</keyword>
<evidence type="ECO:0000256" key="5">
    <source>
        <dbReference type="ARBA" id="ARBA00022737"/>
    </source>
</evidence>
<keyword evidence="9" id="KW-0998">Cell outer membrane</keyword>
<dbReference type="SMART" id="SM00382">
    <property type="entry name" value="AAA"/>
    <property type="match status" value="2"/>
</dbReference>
<dbReference type="Pfam" id="PF01926">
    <property type="entry name" value="MMR_HSR1"/>
    <property type="match status" value="2"/>
</dbReference>
<dbReference type="InterPro" id="IPR003593">
    <property type="entry name" value="AAA+_ATPase"/>
</dbReference>
<dbReference type="HAMAP" id="MF_00923">
    <property type="entry name" value="OM_assembly_BamB"/>
    <property type="match status" value="1"/>
</dbReference>
<evidence type="ECO:0000256" key="7">
    <source>
        <dbReference type="ARBA" id="ARBA00023134"/>
    </source>
</evidence>
<evidence type="ECO:0000256" key="11">
    <source>
        <dbReference type="SAM" id="Phobius"/>
    </source>
</evidence>
<dbReference type="Proteomes" id="UP001194696">
    <property type="component" value="Unassembled WGS sequence"/>
</dbReference>
<dbReference type="SMART" id="SM00564">
    <property type="entry name" value="PQQ"/>
    <property type="match status" value="6"/>
</dbReference>
<organism evidence="13 14">
    <name type="scientific">Linnemannia gamsii</name>
    <dbReference type="NCBI Taxonomy" id="64522"/>
    <lineage>
        <taxon>Eukaryota</taxon>
        <taxon>Fungi</taxon>
        <taxon>Fungi incertae sedis</taxon>
        <taxon>Mucoromycota</taxon>
        <taxon>Mortierellomycotina</taxon>
        <taxon>Mortierellomycetes</taxon>
        <taxon>Mortierellales</taxon>
        <taxon>Mortierellaceae</taxon>
        <taxon>Linnemannia</taxon>
    </lineage>
</organism>
<dbReference type="Gene3D" id="3.40.50.300">
    <property type="entry name" value="P-loop containing nucleotide triphosphate hydrolases"/>
    <property type="match status" value="2"/>
</dbReference>
<dbReference type="PRINTS" id="PR00326">
    <property type="entry name" value="GTP1OBG"/>
</dbReference>
<dbReference type="InterPro" id="IPR032859">
    <property type="entry name" value="KH_dom-like"/>
</dbReference>
<dbReference type="SUPFAM" id="SSF50998">
    <property type="entry name" value="Quinoprotein alcohol dehydrogenase-like"/>
    <property type="match status" value="1"/>
</dbReference>
<dbReference type="Pfam" id="PF13360">
    <property type="entry name" value="PQQ_2"/>
    <property type="match status" value="1"/>
</dbReference>
<dbReference type="InterPro" id="IPR002372">
    <property type="entry name" value="PQQ_rpt_dom"/>
</dbReference>
<keyword evidence="4" id="KW-0732">Signal</keyword>
<protein>
    <recommendedName>
        <fullName evidence="2">GTPase Der</fullName>
    </recommendedName>
    <alternativeName>
        <fullName evidence="10">GTP-binding protein EngA</fullName>
    </alternativeName>
</protein>
<dbReference type="NCBIfam" id="TIGR03594">
    <property type="entry name" value="GTPase_EngA"/>
    <property type="match status" value="1"/>
</dbReference>
<dbReference type="CDD" id="cd01895">
    <property type="entry name" value="EngA2"/>
    <property type="match status" value="1"/>
</dbReference>